<proteinExistence type="predicted"/>
<keyword evidence="4 8" id="KW-1133">Transmembrane helix</keyword>
<dbReference type="PANTHER" id="PTHR12308:SF73">
    <property type="entry name" value="ANOCTAMIN"/>
    <property type="match status" value="1"/>
</dbReference>
<feature type="region of interest" description="Disordered" evidence="7">
    <location>
        <begin position="358"/>
        <end position="416"/>
    </location>
</feature>
<evidence type="ECO:0000256" key="2">
    <source>
        <dbReference type="ARBA" id="ARBA00022475"/>
    </source>
</evidence>
<dbReference type="PANTHER" id="PTHR12308">
    <property type="entry name" value="ANOCTAMIN"/>
    <property type="match status" value="1"/>
</dbReference>
<feature type="transmembrane region" description="Helical" evidence="8">
    <location>
        <begin position="1049"/>
        <end position="1068"/>
    </location>
</feature>
<feature type="compositionally biased region" description="Polar residues" evidence="7">
    <location>
        <begin position="387"/>
        <end position="416"/>
    </location>
</feature>
<dbReference type="InterPro" id="IPR049452">
    <property type="entry name" value="Anoctamin_TM"/>
</dbReference>
<feature type="compositionally biased region" description="Basic and acidic residues" evidence="7">
    <location>
        <begin position="126"/>
        <end position="141"/>
    </location>
</feature>
<evidence type="ECO:0000256" key="4">
    <source>
        <dbReference type="ARBA" id="ARBA00022989"/>
    </source>
</evidence>
<feature type="compositionally biased region" description="Basic and acidic residues" evidence="7">
    <location>
        <begin position="36"/>
        <end position="71"/>
    </location>
</feature>
<protein>
    <submittedName>
        <fullName evidence="11">Anoctamin-7</fullName>
    </submittedName>
</protein>
<keyword evidence="6" id="KW-0325">Glycoprotein</keyword>
<evidence type="ECO:0000313" key="12">
    <source>
        <dbReference type="Proteomes" id="UP001211065"/>
    </source>
</evidence>
<evidence type="ECO:0000259" key="10">
    <source>
        <dbReference type="Pfam" id="PF16178"/>
    </source>
</evidence>
<evidence type="ECO:0000259" key="9">
    <source>
        <dbReference type="Pfam" id="PF04547"/>
    </source>
</evidence>
<keyword evidence="2" id="KW-1003">Cell membrane</keyword>
<feature type="region of interest" description="Disordered" evidence="7">
    <location>
        <begin position="244"/>
        <end position="279"/>
    </location>
</feature>
<feature type="domain" description="Anoctamin dimerisation" evidence="10">
    <location>
        <begin position="487"/>
        <end position="706"/>
    </location>
</feature>
<evidence type="ECO:0000256" key="7">
    <source>
        <dbReference type="SAM" id="MobiDB-lite"/>
    </source>
</evidence>
<feature type="compositionally biased region" description="Low complexity" evidence="7">
    <location>
        <begin position="244"/>
        <end position="254"/>
    </location>
</feature>
<dbReference type="EMBL" id="JADGJW010001067">
    <property type="protein sequence ID" value="KAJ3207271.1"/>
    <property type="molecule type" value="Genomic_DNA"/>
</dbReference>
<dbReference type="AlphaFoldDB" id="A0AAD5TVG5"/>
<evidence type="ECO:0000256" key="3">
    <source>
        <dbReference type="ARBA" id="ARBA00022692"/>
    </source>
</evidence>
<gene>
    <name evidence="11" type="primary">ANO7_1</name>
    <name evidence="11" type="ORF">HK099_000310</name>
</gene>
<dbReference type="InterPro" id="IPR007632">
    <property type="entry name" value="Anoctamin"/>
</dbReference>
<accession>A0AAD5TVG5</accession>
<feature type="compositionally biased region" description="Low complexity" evidence="7">
    <location>
        <begin position="19"/>
        <end position="35"/>
    </location>
</feature>
<reference evidence="11" key="1">
    <citation type="submission" date="2020-05" db="EMBL/GenBank/DDBJ databases">
        <title>Phylogenomic resolution of chytrid fungi.</title>
        <authorList>
            <person name="Stajich J.E."/>
            <person name="Amses K."/>
            <person name="Simmons R."/>
            <person name="Seto K."/>
            <person name="Myers J."/>
            <person name="Bonds A."/>
            <person name="Quandt C.A."/>
            <person name="Barry K."/>
            <person name="Liu P."/>
            <person name="Grigoriev I."/>
            <person name="Longcore J.E."/>
            <person name="James T.Y."/>
        </authorList>
    </citation>
    <scope>NUCLEOTIDE SEQUENCE</scope>
    <source>
        <strain evidence="11">JEL0476</strain>
    </source>
</reference>
<evidence type="ECO:0000256" key="5">
    <source>
        <dbReference type="ARBA" id="ARBA00023136"/>
    </source>
</evidence>
<feature type="domain" description="Anoctamin transmembrane" evidence="9">
    <location>
        <begin position="821"/>
        <end position="1086"/>
    </location>
</feature>
<dbReference type="GO" id="GO:0005886">
    <property type="term" value="C:plasma membrane"/>
    <property type="evidence" value="ECO:0007669"/>
    <property type="project" value="UniProtKB-SubCell"/>
</dbReference>
<evidence type="ECO:0000256" key="1">
    <source>
        <dbReference type="ARBA" id="ARBA00004651"/>
    </source>
</evidence>
<feature type="transmembrane region" description="Helical" evidence="8">
    <location>
        <begin position="768"/>
        <end position="787"/>
    </location>
</feature>
<feature type="transmembrane region" description="Helical" evidence="8">
    <location>
        <begin position="719"/>
        <end position="747"/>
    </location>
</feature>
<evidence type="ECO:0000256" key="8">
    <source>
        <dbReference type="SAM" id="Phobius"/>
    </source>
</evidence>
<dbReference type="Pfam" id="PF16178">
    <property type="entry name" value="Anoct_dimer"/>
    <property type="match status" value="1"/>
</dbReference>
<feature type="domain" description="Anoctamin transmembrane" evidence="9">
    <location>
        <begin position="709"/>
        <end position="817"/>
    </location>
</feature>
<dbReference type="Pfam" id="PF04547">
    <property type="entry name" value="Anoctamin"/>
    <property type="match status" value="2"/>
</dbReference>
<feature type="non-terminal residue" evidence="11">
    <location>
        <position position="1"/>
    </location>
</feature>
<evidence type="ECO:0000256" key="6">
    <source>
        <dbReference type="ARBA" id="ARBA00023180"/>
    </source>
</evidence>
<evidence type="ECO:0000313" key="11">
    <source>
        <dbReference type="EMBL" id="KAJ3207271.1"/>
    </source>
</evidence>
<keyword evidence="3 8" id="KW-0812">Transmembrane</keyword>
<feature type="region of interest" description="Disordered" evidence="7">
    <location>
        <begin position="1"/>
        <end position="152"/>
    </location>
</feature>
<dbReference type="Proteomes" id="UP001211065">
    <property type="component" value="Unassembled WGS sequence"/>
</dbReference>
<feature type="compositionally biased region" description="Basic residues" evidence="7">
    <location>
        <begin position="97"/>
        <end position="119"/>
    </location>
</feature>
<feature type="transmembrane region" description="Helical" evidence="8">
    <location>
        <begin position="957"/>
        <end position="980"/>
    </location>
</feature>
<feature type="transmembrane region" description="Helical" evidence="8">
    <location>
        <begin position="1007"/>
        <end position="1029"/>
    </location>
</feature>
<name>A0AAD5TVG5_9FUNG</name>
<feature type="compositionally biased region" description="Basic residues" evidence="7">
    <location>
        <begin position="72"/>
        <end position="83"/>
    </location>
</feature>
<organism evidence="11 12">
    <name type="scientific">Clydaea vesicula</name>
    <dbReference type="NCBI Taxonomy" id="447962"/>
    <lineage>
        <taxon>Eukaryota</taxon>
        <taxon>Fungi</taxon>
        <taxon>Fungi incertae sedis</taxon>
        <taxon>Chytridiomycota</taxon>
        <taxon>Chytridiomycota incertae sedis</taxon>
        <taxon>Chytridiomycetes</taxon>
        <taxon>Lobulomycetales</taxon>
        <taxon>Lobulomycetaceae</taxon>
        <taxon>Clydaea</taxon>
    </lineage>
</organism>
<feature type="compositionally biased region" description="Acidic residues" evidence="7">
    <location>
        <begin position="1"/>
        <end position="18"/>
    </location>
</feature>
<dbReference type="GO" id="GO:0046983">
    <property type="term" value="F:protein dimerization activity"/>
    <property type="evidence" value="ECO:0007669"/>
    <property type="project" value="InterPro"/>
</dbReference>
<sequence>EEEDEEEEEEFNEDEQNDDFNGSGQQNNLQQSFLNSKEDSLIISKKESLVSIKKPVEKELKQDDLKMESNLKRKSSKKKKHRRDFIQQDEEEEVTKSRSHRRHQHHQHHHKKPLTKHQSRSGSETEIEKNKQQGGFKKQEKIYLSNSSTGNGVKKVQEWIQSNENFINANADGNVYDNHDHNAENAEKSNFEFVSNTGIFNNSGKDQPVNDNHNSLQHSLNQLNQCGNQGLNDKENGQQFNKTNIHQENNNNNHIENKNKNDIENNNNNDIGSYPNVNGSAENELFYEQEDHQDLGESKNIGNLIDGSEQEDIVDDHHAKDRKLVLSKDAHKNFQQPSPSQRLLPPISALKLNLPKDAIDYSNRSRSRQEEESRNDRRKSYKGVSLASITQQQPWGTSLKNVPKKNNNGGSVRNSASLHEDNYHANNSINQQKSFLDEDGNDNEIRRNLNYNLQKDVLEQGNWNDDECNGILKNEVTRRSIGSRHFVLWYAEDVELFDNILLWKNENSKASVEAALSKFGNISSFLLELEVSMENPNNVFIKILSPFHLLCKTAHAEKLRLPLKKQNLPISTTIINKLAPSSFAKFFNVEEFVDLNQQTGQFSIENFQQFKGVEPNTPVGIIQKNFFKPFHRSLLTRKAIEAIKIKIVGRPIAQYLGITYFLSENIYTKFYYPHDQFRDVETLRGISLREHLKKEWLSKCTLHQPLDHIRDYFGEKLTFYFAFGSYYTCWLIIYAIFGLIVTFYGIYDIRNNGAEDKWAWRRLYDNKLMPYFSFFTSFWVVVFLEFWKRKTNYLAFEWGLSNFENEESIRANFTPTTNKMGVSFFNIYARLFYYTFSKPFFLNLNDYGCLVNCTTEVLAQVGGVFLGDIVFGVISEIIAPLLSKNREDSKANKNIIFPHPNTLSPYGVSASTSSLLTNGDQKNSTILPLTSPHVVDNNLPEITDELELDYLQKITQYSILVMFSVIFPPAPFIAFIGQCFQNRSDGYKYLFLYKRIQPSQAQDIGRWYEILSFISVLAVTVNVLLVVYLSNSFEETYLTRYENSNWPSIRLGIVIVWHIAIYIFKYLISFCIPDIPKMVKIAKAREAYLEKIVILGDNEYDEEE</sequence>
<keyword evidence="12" id="KW-1185">Reference proteome</keyword>
<comment type="caution">
    <text evidence="11">The sequence shown here is derived from an EMBL/GenBank/DDBJ whole genome shotgun (WGS) entry which is preliminary data.</text>
</comment>
<keyword evidence="5 8" id="KW-0472">Membrane</keyword>
<dbReference type="GO" id="GO:0005254">
    <property type="term" value="F:chloride channel activity"/>
    <property type="evidence" value="ECO:0007669"/>
    <property type="project" value="TreeGrafter"/>
</dbReference>
<dbReference type="InterPro" id="IPR032394">
    <property type="entry name" value="Anoct_dimer"/>
</dbReference>
<comment type="subcellular location">
    <subcellularLocation>
        <location evidence="1">Cell membrane</location>
        <topology evidence="1">Multi-pass membrane protein</topology>
    </subcellularLocation>
</comment>